<dbReference type="SUPFAM" id="SSF52540">
    <property type="entry name" value="P-loop containing nucleoside triphosphate hydrolases"/>
    <property type="match status" value="1"/>
</dbReference>
<gene>
    <name evidence="1" type="ORF">J3R30DRAFT_3702824</name>
</gene>
<sequence length="82" mass="8819">MSPSPDITVTKEEADLLCLELDSIKMRGVDCSKPVIKWSHCGLLANYLVIKKLNHTVPTSIQAQAIPAIMSGRDVIGVAETG</sequence>
<dbReference type="EMBL" id="JAOTPV010000009">
    <property type="protein sequence ID" value="KAJ4478113.1"/>
    <property type="molecule type" value="Genomic_DNA"/>
</dbReference>
<accession>A0A9W9AD00</accession>
<protein>
    <recommendedName>
        <fullName evidence="3">RNA helicase</fullName>
    </recommendedName>
</protein>
<keyword evidence="2" id="KW-1185">Reference proteome</keyword>
<evidence type="ECO:0000313" key="2">
    <source>
        <dbReference type="Proteomes" id="UP001150266"/>
    </source>
</evidence>
<dbReference type="InterPro" id="IPR027417">
    <property type="entry name" value="P-loop_NTPase"/>
</dbReference>
<comment type="caution">
    <text evidence="1">The sequence shown here is derived from an EMBL/GenBank/DDBJ whole genome shotgun (WGS) entry which is preliminary data.</text>
</comment>
<organism evidence="1 2">
    <name type="scientific">Lentinula aciculospora</name>
    <dbReference type="NCBI Taxonomy" id="153920"/>
    <lineage>
        <taxon>Eukaryota</taxon>
        <taxon>Fungi</taxon>
        <taxon>Dikarya</taxon>
        <taxon>Basidiomycota</taxon>
        <taxon>Agaricomycotina</taxon>
        <taxon>Agaricomycetes</taxon>
        <taxon>Agaricomycetidae</taxon>
        <taxon>Agaricales</taxon>
        <taxon>Marasmiineae</taxon>
        <taxon>Omphalotaceae</taxon>
        <taxon>Lentinula</taxon>
    </lineage>
</organism>
<dbReference type="AlphaFoldDB" id="A0A9W9AD00"/>
<evidence type="ECO:0000313" key="1">
    <source>
        <dbReference type="EMBL" id="KAJ4478113.1"/>
    </source>
</evidence>
<evidence type="ECO:0008006" key="3">
    <source>
        <dbReference type="Google" id="ProtNLM"/>
    </source>
</evidence>
<name>A0A9W9AD00_9AGAR</name>
<dbReference type="OrthoDB" id="3218998at2759"/>
<dbReference type="Gene3D" id="3.40.50.300">
    <property type="entry name" value="P-loop containing nucleotide triphosphate hydrolases"/>
    <property type="match status" value="1"/>
</dbReference>
<proteinExistence type="predicted"/>
<reference evidence="1" key="1">
    <citation type="submission" date="2022-08" db="EMBL/GenBank/DDBJ databases">
        <title>A Global Phylogenomic Analysis of the Shiitake Genus Lentinula.</title>
        <authorList>
            <consortium name="DOE Joint Genome Institute"/>
            <person name="Sierra-Patev S."/>
            <person name="Min B."/>
            <person name="Naranjo-Ortiz M."/>
            <person name="Looney B."/>
            <person name="Konkel Z."/>
            <person name="Slot J.C."/>
            <person name="Sakamoto Y."/>
            <person name="Steenwyk J.L."/>
            <person name="Rokas A."/>
            <person name="Carro J."/>
            <person name="Camarero S."/>
            <person name="Ferreira P."/>
            <person name="Molpeceres G."/>
            <person name="Ruiz-Duenas F.J."/>
            <person name="Serrano A."/>
            <person name="Henrissat B."/>
            <person name="Drula E."/>
            <person name="Hughes K.W."/>
            <person name="Mata J.L."/>
            <person name="Ishikawa N.K."/>
            <person name="Vargas-Isla R."/>
            <person name="Ushijima S."/>
            <person name="Smith C.A."/>
            <person name="Ahrendt S."/>
            <person name="Andreopoulos W."/>
            <person name="He G."/>
            <person name="Labutti K."/>
            <person name="Lipzen A."/>
            <person name="Ng V."/>
            <person name="Riley R."/>
            <person name="Sandor L."/>
            <person name="Barry K."/>
            <person name="Martinez A.T."/>
            <person name="Xiao Y."/>
            <person name="Gibbons J.G."/>
            <person name="Terashima K."/>
            <person name="Grigoriev I.V."/>
            <person name="Hibbett D.S."/>
        </authorList>
    </citation>
    <scope>NUCLEOTIDE SEQUENCE</scope>
    <source>
        <strain evidence="1">JLM2183</strain>
    </source>
</reference>
<dbReference type="Proteomes" id="UP001150266">
    <property type="component" value="Unassembled WGS sequence"/>
</dbReference>